<dbReference type="InterPro" id="IPR036937">
    <property type="entry name" value="Adhesion_dom_fimbrial_sf"/>
</dbReference>
<dbReference type="Gene3D" id="2.60.40.1090">
    <property type="entry name" value="Fimbrial-type adhesion domain"/>
    <property type="match status" value="1"/>
</dbReference>
<evidence type="ECO:0000256" key="2">
    <source>
        <dbReference type="ARBA" id="ARBA00006671"/>
    </source>
</evidence>
<sequence>MTIINDLHIIAVSGQRSAVSGQRSAVSGQRSAVSGQRSAVSGQRSAVMNLTIKIFSFVVMSSVYIPGAFAAWSIGDCQEAWNNRTATLSFQGPASLNIPEDTPSGTVVYEETKSGVSATIRCDTPAVFGIKSNPALIEQPAGGNLFPIKGTGLSWQITASEGGLLAGPVPSIPPGRILPTLPPLNIWYTWSSNRNNFKLEIIKTGNITGKTKLPAGIWGTIKANQMAMIDIVMSKEVPQEALSCVTPNILVPMGEYTPSDFNHNGQTPPIGYKIGLINCPKGIKKVTYALIATTPVIDREGGIVSINASSTAEGVGLKLMNDNGLPIKLNQSYTFSDYNTAGGNFSIPLTASYVRLQSQQLVSGSADTEVTFSISYL</sequence>
<evidence type="ECO:0000259" key="5">
    <source>
        <dbReference type="Pfam" id="PF00419"/>
    </source>
</evidence>
<organism evidence="6 7">
    <name type="scientific">Pseudomonas brenneri</name>
    <dbReference type="NCBI Taxonomy" id="129817"/>
    <lineage>
        <taxon>Bacteria</taxon>
        <taxon>Pseudomonadati</taxon>
        <taxon>Pseudomonadota</taxon>
        <taxon>Gammaproteobacteria</taxon>
        <taxon>Pseudomonadales</taxon>
        <taxon>Pseudomonadaceae</taxon>
        <taxon>Pseudomonas</taxon>
    </lineage>
</organism>
<dbReference type="InterPro" id="IPR011049">
    <property type="entry name" value="Serralysin-like_metalloprot_C"/>
</dbReference>
<dbReference type="Gene3D" id="2.60.40.3310">
    <property type="match status" value="1"/>
</dbReference>
<dbReference type="Gene3D" id="2.150.10.10">
    <property type="entry name" value="Serralysin-like metalloprotease, C-terminal"/>
    <property type="match status" value="1"/>
</dbReference>
<evidence type="ECO:0000313" key="7">
    <source>
        <dbReference type="Proteomes" id="UP000199620"/>
    </source>
</evidence>
<protein>
    <submittedName>
        <fullName evidence="6">Pilin (Type 1 fimbria component protein)</fullName>
    </submittedName>
</protein>
<dbReference type="EMBL" id="LT629800">
    <property type="protein sequence ID" value="SDU96115.1"/>
    <property type="molecule type" value="Genomic_DNA"/>
</dbReference>
<dbReference type="RefSeq" id="WP_090291312.1">
    <property type="nucleotide sequence ID" value="NZ_LT629800.1"/>
</dbReference>
<keyword evidence="3" id="KW-0732">Signal</keyword>
<comment type="subcellular location">
    <subcellularLocation>
        <location evidence="1">Fimbrium</location>
    </subcellularLocation>
</comment>
<dbReference type="Proteomes" id="UP000199620">
    <property type="component" value="Chromosome I"/>
</dbReference>
<keyword evidence="4" id="KW-0281">Fimbrium</keyword>
<evidence type="ECO:0000313" key="6">
    <source>
        <dbReference type="EMBL" id="SDU96115.1"/>
    </source>
</evidence>
<dbReference type="InterPro" id="IPR008966">
    <property type="entry name" value="Adhesion_dom_sf"/>
</dbReference>
<name>A0ABY0WCI8_9PSED</name>
<evidence type="ECO:0000256" key="4">
    <source>
        <dbReference type="ARBA" id="ARBA00023263"/>
    </source>
</evidence>
<keyword evidence="7" id="KW-1185">Reference proteome</keyword>
<evidence type="ECO:0000256" key="1">
    <source>
        <dbReference type="ARBA" id="ARBA00004561"/>
    </source>
</evidence>
<gene>
    <name evidence="6" type="ORF">SAMN04490181_2202</name>
</gene>
<accession>A0ABY0WCI8</accession>
<dbReference type="InterPro" id="IPR000259">
    <property type="entry name" value="Adhesion_dom_fimbrial"/>
</dbReference>
<dbReference type="Pfam" id="PF00419">
    <property type="entry name" value="Fimbrial"/>
    <property type="match status" value="1"/>
</dbReference>
<reference evidence="6 7" key="1">
    <citation type="submission" date="2016-10" db="EMBL/GenBank/DDBJ databases">
        <authorList>
            <person name="Varghese N."/>
            <person name="Submissions S."/>
        </authorList>
    </citation>
    <scope>NUCLEOTIDE SEQUENCE [LARGE SCALE GENOMIC DNA]</scope>
    <source>
        <strain evidence="6 7">BS2771</strain>
    </source>
</reference>
<comment type="similarity">
    <text evidence="2">Belongs to the fimbrial protein family.</text>
</comment>
<dbReference type="InterPro" id="IPR050263">
    <property type="entry name" value="Bact_Fimbrial_Adh_Pro"/>
</dbReference>
<evidence type="ECO:0000256" key="3">
    <source>
        <dbReference type="ARBA" id="ARBA00022729"/>
    </source>
</evidence>
<proteinExistence type="inferred from homology"/>
<feature type="domain" description="Fimbrial-type adhesion" evidence="5">
    <location>
        <begin position="247"/>
        <end position="376"/>
    </location>
</feature>
<dbReference type="SUPFAM" id="SSF49401">
    <property type="entry name" value="Bacterial adhesins"/>
    <property type="match status" value="1"/>
</dbReference>
<dbReference type="PANTHER" id="PTHR33420">
    <property type="entry name" value="FIMBRIAL SUBUNIT ELFA-RELATED"/>
    <property type="match status" value="1"/>
</dbReference>
<dbReference type="PANTHER" id="PTHR33420:SF3">
    <property type="entry name" value="FIMBRIAL SUBUNIT ELFA"/>
    <property type="match status" value="1"/>
</dbReference>